<dbReference type="EMBL" id="JBIMZQ010000033">
    <property type="protein sequence ID" value="KAL3662193.1"/>
    <property type="molecule type" value="Genomic_DNA"/>
</dbReference>
<evidence type="ECO:0000259" key="1">
    <source>
        <dbReference type="Pfam" id="PF24494"/>
    </source>
</evidence>
<feature type="domain" description="DUF7587" evidence="1">
    <location>
        <begin position="36"/>
        <end position="144"/>
    </location>
</feature>
<organism evidence="2 3">
    <name type="scientific">Phytophthora oleae</name>
    <dbReference type="NCBI Taxonomy" id="2107226"/>
    <lineage>
        <taxon>Eukaryota</taxon>
        <taxon>Sar</taxon>
        <taxon>Stramenopiles</taxon>
        <taxon>Oomycota</taxon>
        <taxon>Peronosporomycetes</taxon>
        <taxon>Peronosporales</taxon>
        <taxon>Peronosporaceae</taxon>
        <taxon>Phytophthora</taxon>
    </lineage>
</organism>
<dbReference type="PANTHER" id="PTHR40781:SF1">
    <property type="match status" value="1"/>
</dbReference>
<gene>
    <name evidence="2" type="ORF">V7S43_012992</name>
</gene>
<sequence>MRPSKIVAQFECSKNQVPSPLFRVRYSGNQSLKARSKPTFKSASDFKTAVELHLQWCSCEPTPFVSVFADKEHATKWAQRLLEHGYHDVVLLELDSSKLGALFNVRELVVRQEIETSLAEYLYEDEFLVLREIPKASIISTLPVNCCQTGVDYESSDSSEEEIDTRLSRYLKALDLEYERRP</sequence>
<dbReference type="AlphaFoldDB" id="A0ABD3F5R9"/>
<proteinExistence type="predicted"/>
<reference evidence="2 3" key="1">
    <citation type="submission" date="2024-09" db="EMBL/GenBank/DDBJ databases">
        <title>Genome sequencing and assembly of Phytophthora oleae, isolate VK10A, causative agent of rot of olive drupes.</title>
        <authorList>
            <person name="Conti Taguali S."/>
            <person name="Riolo M."/>
            <person name="La Spada F."/>
            <person name="Cacciola S.O."/>
            <person name="Dionisio G."/>
        </authorList>
    </citation>
    <scope>NUCLEOTIDE SEQUENCE [LARGE SCALE GENOMIC DNA]</scope>
    <source>
        <strain evidence="2 3">VK10A</strain>
    </source>
</reference>
<name>A0ABD3F5R9_9STRA</name>
<keyword evidence="3" id="KW-1185">Reference proteome</keyword>
<evidence type="ECO:0000313" key="3">
    <source>
        <dbReference type="Proteomes" id="UP001632037"/>
    </source>
</evidence>
<dbReference type="InterPro" id="IPR056009">
    <property type="entry name" value="DUF7587"/>
</dbReference>
<comment type="caution">
    <text evidence="2">The sequence shown here is derived from an EMBL/GenBank/DDBJ whole genome shotgun (WGS) entry which is preliminary data.</text>
</comment>
<accession>A0ABD3F5R9</accession>
<dbReference type="Proteomes" id="UP001632037">
    <property type="component" value="Unassembled WGS sequence"/>
</dbReference>
<evidence type="ECO:0000313" key="2">
    <source>
        <dbReference type="EMBL" id="KAL3662193.1"/>
    </source>
</evidence>
<dbReference type="PANTHER" id="PTHR40781">
    <property type="match status" value="1"/>
</dbReference>
<protein>
    <recommendedName>
        <fullName evidence="1">DUF7587 domain-containing protein</fullName>
    </recommendedName>
</protein>
<dbReference type="Pfam" id="PF24494">
    <property type="entry name" value="DUF7587"/>
    <property type="match status" value="1"/>
</dbReference>